<reference evidence="1 2" key="1">
    <citation type="submission" date="2020-10" db="EMBL/GenBank/DDBJ databases">
        <title>Connecting structure to function with the recovery of over 1000 high-quality activated sludge metagenome-assembled genomes encoding full-length rRNA genes using long-read sequencing.</title>
        <authorList>
            <person name="Singleton C.M."/>
            <person name="Petriglieri F."/>
            <person name="Kristensen J.M."/>
            <person name="Kirkegaard R.H."/>
            <person name="Michaelsen T.Y."/>
            <person name="Andersen M.H."/>
            <person name="Karst S.M."/>
            <person name="Dueholm M.S."/>
            <person name="Nielsen P.H."/>
            <person name="Albertsen M."/>
        </authorList>
    </citation>
    <scope>NUCLEOTIDE SEQUENCE [LARGE SCALE GENOMIC DNA]</scope>
    <source>
        <strain evidence="1">Ribe_18-Q3-R11-54_MAXAC.273</strain>
    </source>
</reference>
<proteinExistence type="predicted"/>
<evidence type="ECO:0000313" key="2">
    <source>
        <dbReference type="Proteomes" id="UP000808337"/>
    </source>
</evidence>
<sequence>MKHEFTQLQLTRLVYGETSKAETDLLLELVTTVPQIAEAYGVLKAGKKALGTIPMMPTERSINRILAYSASTIPVSAS</sequence>
<dbReference type="AlphaFoldDB" id="A0A9D7SW38"/>
<comment type="caution">
    <text evidence="1">The sequence shown here is derived from an EMBL/GenBank/DDBJ whole genome shotgun (WGS) entry which is preliminary data.</text>
</comment>
<dbReference type="EMBL" id="JADKGY010000008">
    <property type="protein sequence ID" value="MBK9983048.1"/>
    <property type="molecule type" value="Genomic_DNA"/>
</dbReference>
<gene>
    <name evidence="1" type="ORF">IPP15_11600</name>
</gene>
<dbReference type="Proteomes" id="UP000808337">
    <property type="component" value="Unassembled WGS sequence"/>
</dbReference>
<accession>A0A9D7SW38</accession>
<organism evidence="1 2">
    <name type="scientific">Candidatus Opimibacter skivensis</name>
    <dbReference type="NCBI Taxonomy" id="2982028"/>
    <lineage>
        <taxon>Bacteria</taxon>
        <taxon>Pseudomonadati</taxon>
        <taxon>Bacteroidota</taxon>
        <taxon>Saprospiria</taxon>
        <taxon>Saprospirales</taxon>
        <taxon>Saprospiraceae</taxon>
        <taxon>Candidatus Opimibacter</taxon>
    </lineage>
</organism>
<evidence type="ECO:0000313" key="1">
    <source>
        <dbReference type="EMBL" id="MBK9983048.1"/>
    </source>
</evidence>
<name>A0A9D7SW38_9BACT</name>
<protein>
    <submittedName>
        <fullName evidence="1">Uncharacterized protein</fullName>
    </submittedName>
</protein>